<feature type="compositionally biased region" description="Polar residues" evidence="5">
    <location>
        <begin position="67"/>
        <end position="79"/>
    </location>
</feature>
<keyword evidence="6" id="KW-1133">Transmembrane helix</keyword>
<dbReference type="PROSITE" id="PS50847">
    <property type="entry name" value="GRAM_POS_ANCHORING"/>
    <property type="match status" value="1"/>
</dbReference>
<comment type="caution">
    <text evidence="8">The sequence shown here is derived from an EMBL/GenBank/DDBJ whole genome shotgun (WGS) entry which is preliminary data.</text>
</comment>
<feature type="region of interest" description="Disordered" evidence="5">
    <location>
        <begin position="48"/>
        <end position="156"/>
    </location>
</feature>
<dbReference type="EMBL" id="BCMF01000002">
    <property type="protein sequence ID" value="GAW98488.1"/>
    <property type="molecule type" value="Genomic_DNA"/>
</dbReference>
<feature type="compositionally biased region" description="Low complexity" evidence="5">
    <location>
        <begin position="568"/>
        <end position="580"/>
    </location>
</feature>
<feature type="compositionally biased region" description="Polar residues" evidence="5">
    <location>
        <begin position="121"/>
        <end position="132"/>
    </location>
</feature>
<feature type="compositionally biased region" description="Polar residues" evidence="5">
    <location>
        <begin position="535"/>
        <end position="561"/>
    </location>
</feature>
<keyword evidence="9" id="KW-1185">Reference proteome</keyword>
<name>A0A1Z5IA38_9LACO</name>
<dbReference type="AlphaFoldDB" id="A0A1Z5IA38"/>
<feature type="compositionally biased region" description="Low complexity" evidence="5">
    <location>
        <begin position="104"/>
        <end position="120"/>
    </location>
</feature>
<evidence type="ECO:0000313" key="9">
    <source>
        <dbReference type="Proteomes" id="UP000198374"/>
    </source>
</evidence>
<keyword evidence="6" id="KW-0472">Membrane</keyword>
<feature type="compositionally biased region" description="Polar residues" evidence="5">
    <location>
        <begin position="622"/>
        <end position="637"/>
    </location>
</feature>
<sequence length="694" mass="73580" precursor="true">MIKQSSNVRTNSQFGKYKSSKLWLTMGVTSVALGVTTFAANPIGLNAKADTADNTSQTTASSTALAGNSTTLRTSNSAPTAADTGSEKDTPAANTPRKQSAELAKATPAKPATGTSATASEDSSAPATTTMVPENVKPAAKEAEQPSETKVTNLGDATSDEIANAKAKAATDFDQTGVAQTVTAVSPASVVKNTYTVLFRSSYSTIAGQSTLDLTEDEFNNGTYAKPELAGYYTINTKSEKGLQGAQVEIGGNLYPGTYIEANVVPLSSLMTVNIQYSIGEPASVRMTVGDFVNYKYTSGDVVDQNLHLSLLGDHFPGFDVTKVTTSIQPTLGIWGSLMGKMQVDVQSKYSDAESFRSAYFIGNNLVSKGMGTTDYFTIQTPLVQIPNILDTLSIINGIVPDATLNLDNSKITFTKDGVSKDLTFNDYFKQVLGVDLSASDAELKAVEQKTETRVANADSLSKIYISKITANGALEQAYEKAIKTHNPLDVYDFLARASVAFSTDTMQVGGKTSDWYTQYAMEQSKTAVGEPVSVNPSDYYDNSKNNGSNPPTDHPTNPNKDNGGGNPTTDQPTPPTTNNEVPSNTNAVPSNNSSNGNAVTNTEKTSNNSTQNRPSNRESENGTVEKNTVKNGNASTLPASNQVEQEANHAVNAQKLPQTHEASDRMAMTVGSILLTLAAGLLGLGFKRRKQTK</sequence>
<feature type="compositionally biased region" description="Polar residues" evidence="5">
    <location>
        <begin position="146"/>
        <end position="156"/>
    </location>
</feature>
<accession>A0A1Z5IA38</accession>
<dbReference type="RefSeq" id="WP_089108310.1">
    <property type="nucleotide sequence ID" value="NZ_BCMF01000002.1"/>
</dbReference>
<gene>
    <name evidence="8" type="ORF">IWT30_00433</name>
</gene>
<feature type="compositionally biased region" description="Low complexity" evidence="5">
    <location>
        <begin position="52"/>
        <end position="66"/>
    </location>
</feature>
<feature type="domain" description="Gram-positive cocci surface proteins LPxTG" evidence="7">
    <location>
        <begin position="657"/>
        <end position="694"/>
    </location>
</feature>
<reference evidence="8 9" key="1">
    <citation type="submission" date="2015-11" db="EMBL/GenBank/DDBJ databases">
        <title>Draft genome sequences of new species of the genus Lactobacillus isolated from orchardgrass silage.</title>
        <authorList>
            <person name="Tohno M."/>
            <person name="Tanizawa Y."/>
            <person name="Arita M."/>
        </authorList>
    </citation>
    <scope>NUCLEOTIDE SEQUENCE [LARGE SCALE GENOMIC DNA]</scope>
    <source>
        <strain evidence="8 9">IWT30</strain>
    </source>
</reference>
<feature type="region of interest" description="Disordered" evidence="5">
    <location>
        <begin position="526"/>
        <end position="637"/>
    </location>
</feature>
<evidence type="ECO:0000256" key="1">
    <source>
        <dbReference type="ARBA" id="ARBA00022512"/>
    </source>
</evidence>
<evidence type="ECO:0000256" key="6">
    <source>
        <dbReference type="SAM" id="Phobius"/>
    </source>
</evidence>
<dbReference type="InterPro" id="IPR019931">
    <property type="entry name" value="LPXTG_anchor"/>
</dbReference>
<keyword evidence="4" id="KW-0572">Peptidoglycan-anchor</keyword>
<feature type="transmembrane region" description="Helical" evidence="6">
    <location>
        <begin position="667"/>
        <end position="687"/>
    </location>
</feature>
<evidence type="ECO:0000256" key="5">
    <source>
        <dbReference type="SAM" id="MobiDB-lite"/>
    </source>
</evidence>
<feature type="compositionally biased region" description="Polar residues" evidence="5">
    <location>
        <begin position="581"/>
        <end position="615"/>
    </location>
</feature>
<keyword evidence="1" id="KW-0134">Cell wall</keyword>
<protein>
    <recommendedName>
        <fullName evidence="7">Gram-positive cocci surface proteins LPxTG domain-containing protein</fullName>
    </recommendedName>
</protein>
<dbReference type="Proteomes" id="UP000198374">
    <property type="component" value="Unassembled WGS sequence"/>
</dbReference>
<evidence type="ECO:0000313" key="8">
    <source>
        <dbReference type="EMBL" id="GAW98488.1"/>
    </source>
</evidence>
<evidence type="ECO:0000256" key="4">
    <source>
        <dbReference type="ARBA" id="ARBA00023088"/>
    </source>
</evidence>
<organism evidence="8 9">
    <name type="scientific">Secundilactobacillus mixtipabuli</name>
    <dbReference type="NCBI Taxonomy" id="1435342"/>
    <lineage>
        <taxon>Bacteria</taxon>
        <taxon>Bacillati</taxon>
        <taxon>Bacillota</taxon>
        <taxon>Bacilli</taxon>
        <taxon>Lactobacillales</taxon>
        <taxon>Lactobacillaceae</taxon>
        <taxon>Secundilactobacillus</taxon>
    </lineage>
</organism>
<feature type="transmembrane region" description="Helical" evidence="6">
    <location>
        <begin position="21"/>
        <end position="40"/>
    </location>
</feature>
<keyword evidence="6" id="KW-0812">Transmembrane</keyword>
<evidence type="ECO:0000256" key="2">
    <source>
        <dbReference type="ARBA" id="ARBA00022525"/>
    </source>
</evidence>
<evidence type="ECO:0000256" key="3">
    <source>
        <dbReference type="ARBA" id="ARBA00022729"/>
    </source>
</evidence>
<keyword evidence="3" id="KW-0732">Signal</keyword>
<evidence type="ECO:0000259" key="7">
    <source>
        <dbReference type="PROSITE" id="PS50847"/>
    </source>
</evidence>
<keyword evidence="2" id="KW-0964">Secreted</keyword>
<proteinExistence type="predicted"/>